<dbReference type="InterPro" id="IPR027417">
    <property type="entry name" value="P-loop_NTPase"/>
</dbReference>
<feature type="transmembrane region" description="Helical" evidence="7">
    <location>
        <begin position="773"/>
        <end position="794"/>
    </location>
</feature>
<dbReference type="InterPro" id="IPR039421">
    <property type="entry name" value="Type_1_exporter"/>
</dbReference>
<dbReference type="NCBIfam" id="TIGR02868">
    <property type="entry name" value="CydC"/>
    <property type="match status" value="1"/>
</dbReference>
<dbReference type="RefSeq" id="WP_108343193.1">
    <property type="nucleotide sequence ID" value="NZ_PYXZ01000001.1"/>
</dbReference>
<evidence type="ECO:0000256" key="1">
    <source>
        <dbReference type="ARBA" id="ARBA00004651"/>
    </source>
</evidence>
<feature type="transmembrane region" description="Helical" evidence="7">
    <location>
        <begin position="228"/>
        <end position="251"/>
    </location>
</feature>
<feature type="transmembrane region" description="Helical" evidence="7">
    <location>
        <begin position="581"/>
        <end position="600"/>
    </location>
</feature>
<feature type="transmembrane region" description="Helical" evidence="7">
    <location>
        <begin position="20"/>
        <end position="45"/>
    </location>
</feature>
<feature type="domain" description="ABC transmembrane type-1" evidence="9">
    <location>
        <begin position="551"/>
        <end position="790"/>
    </location>
</feature>
<keyword evidence="5 7" id="KW-1133">Transmembrane helix</keyword>
<feature type="domain" description="ABC transmembrane type-1" evidence="9">
    <location>
        <begin position="20"/>
        <end position="293"/>
    </location>
</feature>
<feature type="domain" description="ABC transporter" evidence="8">
    <location>
        <begin position="834"/>
        <end position="1061"/>
    </location>
</feature>
<keyword evidence="2 7" id="KW-0812">Transmembrane</keyword>
<organism evidence="10 11">
    <name type="scientific">Nocardioides currus</name>
    <dbReference type="NCBI Taxonomy" id="2133958"/>
    <lineage>
        <taxon>Bacteria</taxon>
        <taxon>Bacillati</taxon>
        <taxon>Actinomycetota</taxon>
        <taxon>Actinomycetes</taxon>
        <taxon>Propionibacteriales</taxon>
        <taxon>Nocardioidaceae</taxon>
        <taxon>Nocardioides</taxon>
    </lineage>
</organism>
<dbReference type="GO" id="GO:0034775">
    <property type="term" value="P:glutathione transmembrane transport"/>
    <property type="evidence" value="ECO:0007669"/>
    <property type="project" value="InterPro"/>
</dbReference>
<dbReference type="GO" id="GO:0140359">
    <property type="term" value="F:ABC-type transporter activity"/>
    <property type="evidence" value="ECO:0007669"/>
    <property type="project" value="InterPro"/>
</dbReference>
<dbReference type="InterPro" id="IPR036640">
    <property type="entry name" value="ABC1_TM_sf"/>
</dbReference>
<evidence type="ECO:0000256" key="2">
    <source>
        <dbReference type="ARBA" id="ARBA00022692"/>
    </source>
</evidence>
<sequence>MKPLDPALRPHLAPARGALVVATAASIVGGVLLIGQAFAIAALVVGLARGTSVTTAAVATVAVFALRGLTGVVVDLATARAAGSVSTALRGRVLRASLGSQRRTGEVAVLLTRGLAATEPWFTRYLPALVVAAVVPLLTVATIAWLDPWSGLVVALTVPLVPVFAALVGMATRDRAEKQWRLLQSLSGHFLDVVRGLPTLVAHRRATAQVDTIRAVTHRHRIASLATLRLAFASSVVLELLATLSVALVAVCVGLRLAHGSLDFTTALVVLLLAPEAYWPVRRVGAEFHAAAEGAAAFASADVAVAPVPVEAPRLDEVGVVLDDVTLGWGEAPVVAGLSARLGIGLTAIVGPSGCGKSTLLAAIAGELTPTSGSVRVAGLSTPEEWRPSVAWLPQRPWLAAGSIASNLRHGDPTATDARLWRALERVDLAHVVLTLPDGLDTELGEDGAGLSAGERARLALARVLVSDRPVVLLDEPTAHLDPVTSDVLERMVGELARSRTVVVVAHRPSLVDLADEVVTLSPLPVAPSARPVVASVPDPVAWEPSRRREVGAVALGALSAAAGVALTATAGWLITRASAQPPVLTLMVAIVGVRAFGLARPVLRYAERLLSHEQALGRLADRRADVYAALVPLVPGRLGAGRRRGDLLTSLVDDVDALVDERVRVRVPLWAAGTVSALALIFAGLVAPAAALVVAVPVLVTALVALLVAHRAAGVERAYVEARALLGERVEATLTDARQLVAWQRDDSAVASVVTASDGLAGLGRRAASTPAIGRALLLLATGCSVALMPSVAGGLAPATAALLVLLPLALHEVLAPVVDAVVARARCRAATARIDELLARTPAVVDPPSPMGWPSTYPTIDVPEACLRLGPGERVGLVGPSGSGKSTIAAQLVRFLDGEVAFDGVPARSLALDDIRAHVALVDDDPYLFATSVVENVRLARPSATDSEVAAALRVAGLGSWELHTLVGAGHREVSGGERARLGLARAVLGRQPVVVLDEPTAHLDAATAAEVTRDVLAALEGRSIVWITHEQVGLSSMDGVVHLGGRAQVGRSQPTTSI</sequence>
<dbReference type="GO" id="GO:0042883">
    <property type="term" value="P:cysteine transport"/>
    <property type="evidence" value="ECO:0007669"/>
    <property type="project" value="InterPro"/>
</dbReference>
<dbReference type="Pfam" id="PF00005">
    <property type="entry name" value="ABC_tran"/>
    <property type="match status" value="2"/>
</dbReference>
<evidence type="ECO:0000256" key="7">
    <source>
        <dbReference type="SAM" id="Phobius"/>
    </source>
</evidence>
<dbReference type="AlphaFoldDB" id="A0A2R7Z2Y7"/>
<dbReference type="GO" id="GO:0016887">
    <property type="term" value="F:ATP hydrolysis activity"/>
    <property type="evidence" value="ECO:0007669"/>
    <property type="project" value="InterPro"/>
</dbReference>
<name>A0A2R7Z2Y7_9ACTN</name>
<evidence type="ECO:0000256" key="5">
    <source>
        <dbReference type="ARBA" id="ARBA00022989"/>
    </source>
</evidence>
<dbReference type="GO" id="GO:0005524">
    <property type="term" value="F:ATP binding"/>
    <property type="evidence" value="ECO:0007669"/>
    <property type="project" value="UniProtKB-KW"/>
</dbReference>
<dbReference type="CDD" id="cd18584">
    <property type="entry name" value="ABC_6TM_AarD_CydD"/>
    <property type="match status" value="1"/>
</dbReference>
<feature type="transmembrane region" description="Helical" evidence="7">
    <location>
        <begin position="692"/>
        <end position="710"/>
    </location>
</feature>
<comment type="caution">
    <text evidence="10">The sequence shown here is derived from an EMBL/GenBank/DDBJ whole genome shotgun (WGS) entry which is preliminary data.</text>
</comment>
<evidence type="ECO:0000256" key="3">
    <source>
        <dbReference type="ARBA" id="ARBA00022741"/>
    </source>
</evidence>
<protein>
    <submittedName>
        <fullName evidence="10">ABC transporter permease</fullName>
    </submittedName>
</protein>
<feature type="transmembrane region" description="Helical" evidence="7">
    <location>
        <begin position="257"/>
        <end position="274"/>
    </location>
</feature>
<dbReference type="GO" id="GO:0005886">
    <property type="term" value="C:plasma membrane"/>
    <property type="evidence" value="ECO:0007669"/>
    <property type="project" value="UniProtKB-SubCell"/>
</dbReference>
<feature type="transmembrane region" description="Helical" evidence="7">
    <location>
        <begin position="125"/>
        <end position="146"/>
    </location>
</feature>
<dbReference type="InterPro" id="IPR014216">
    <property type="entry name" value="ABC_transptr_CydD"/>
</dbReference>
<dbReference type="PROSITE" id="PS50929">
    <property type="entry name" value="ABC_TM1F"/>
    <property type="match status" value="2"/>
</dbReference>
<feature type="transmembrane region" description="Helical" evidence="7">
    <location>
        <begin position="668"/>
        <end position="686"/>
    </location>
</feature>
<comment type="subcellular location">
    <subcellularLocation>
        <location evidence="1">Cell membrane</location>
        <topology evidence="1">Multi-pass membrane protein</topology>
    </subcellularLocation>
</comment>
<evidence type="ECO:0000259" key="9">
    <source>
        <dbReference type="PROSITE" id="PS50929"/>
    </source>
</evidence>
<keyword evidence="4" id="KW-0067">ATP-binding</keyword>
<dbReference type="InterPro" id="IPR003593">
    <property type="entry name" value="AAA+_ATPase"/>
</dbReference>
<dbReference type="PANTHER" id="PTHR24221">
    <property type="entry name" value="ATP-BINDING CASSETTE SUB-FAMILY B"/>
    <property type="match status" value="1"/>
</dbReference>
<dbReference type="NCBIfam" id="TIGR02857">
    <property type="entry name" value="CydD"/>
    <property type="match status" value="1"/>
</dbReference>
<feature type="transmembrane region" description="Helical" evidence="7">
    <location>
        <begin position="152"/>
        <end position="171"/>
    </location>
</feature>
<dbReference type="PANTHER" id="PTHR24221:SF590">
    <property type="entry name" value="COMPONENT LINKED WITH THE ASSEMBLY OF CYTOCHROME' TRANSPORT TRANSMEMBRANE ATP-BINDING PROTEIN ABC TRANSPORTER CYDD-RELATED"/>
    <property type="match status" value="1"/>
</dbReference>
<accession>A0A2R7Z2Y7</accession>
<dbReference type="OrthoDB" id="9806127at2"/>
<evidence type="ECO:0000259" key="8">
    <source>
        <dbReference type="PROSITE" id="PS50893"/>
    </source>
</evidence>
<keyword evidence="11" id="KW-1185">Reference proteome</keyword>
<dbReference type="InterPro" id="IPR011527">
    <property type="entry name" value="ABC1_TM_dom"/>
</dbReference>
<dbReference type="Pfam" id="PF00664">
    <property type="entry name" value="ABC_membrane"/>
    <property type="match status" value="1"/>
</dbReference>
<dbReference type="Gene3D" id="1.20.1560.10">
    <property type="entry name" value="ABC transporter type 1, transmembrane domain"/>
    <property type="match status" value="2"/>
</dbReference>
<dbReference type="Proteomes" id="UP000244867">
    <property type="component" value="Unassembled WGS sequence"/>
</dbReference>
<feature type="transmembrane region" description="Helical" evidence="7">
    <location>
        <begin position="553"/>
        <end position="575"/>
    </location>
</feature>
<dbReference type="SMART" id="SM00382">
    <property type="entry name" value="AAA"/>
    <property type="match status" value="2"/>
</dbReference>
<dbReference type="InterPro" id="IPR017871">
    <property type="entry name" value="ABC_transporter-like_CS"/>
</dbReference>
<dbReference type="PROSITE" id="PS50893">
    <property type="entry name" value="ABC_TRANSPORTER_2"/>
    <property type="match status" value="2"/>
</dbReference>
<dbReference type="PROSITE" id="PS00211">
    <property type="entry name" value="ABC_TRANSPORTER_1"/>
    <property type="match status" value="2"/>
</dbReference>
<dbReference type="GO" id="GO:0045454">
    <property type="term" value="P:cell redox homeostasis"/>
    <property type="evidence" value="ECO:0007669"/>
    <property type="project" value="InterPro"/>
</dbReference>
<evidence type="ECO:0000313" key="10">
    <source>
        <dbReference type="EMBL" id="PUA83007.1"/>
    </source>
</evidence>
<dbReference type="SUPFAM" id="SSF90123">
    <property type="entry name" value="ABC transporter transmembrane region"/>
    <property type="match status" value="2"/>
</dbReference>
<proteinExistence type="predicted"/>
<dbReference type="Gene3D" id="3.40.50.300">
    <property type="entry name" value="P-loop containing nucleotide triphosphate hydrolases"/>
    <property type="match status" value="2"/>
</dbReference>
<evidence type="ECO:0000313" key="11">
    <source>
        <dbReference type="Proteomes" id="UP000244867"/>
    </source>
</evidence>
<keyword evidence="6 7" id="KW-0472">Membrane</keyword>
<dbReference type="EMBL" id="PYXZ01000001">
    <property type="protein sequence ID" value="PUA83007.1"/>
    <property type="molecule type" value="Genomic_DNA"/>
</dbReference>
<dbReference type="InterPro" id="IPR014223">
    <property type="entry name" value="ABC_CydC/D"/>
</dbReference>
<keyword evidence="3" id="KW-0547">Nucleotide-binding</keyword>
<dbReference type="CDD" id="cd03228">
    <property type="entry name" value="ABCC_MRP_Like"/>
    <property type="match status" value="2"/>
</dbReference>
<dbReference type="SUPFAM" id="SSF52540">
    <property type="entry name" value="P-loop containing nucleoside triphosphate hydrolases"/>
    <property type="match status" value="2"/>
</dbReference>
<reference evidence="10 11" key="1">
    <citation type="submission" date="2018-03" db="EMBL/GenBank/DDBJ databases">
        <authorList>
            <person name="Keele B.F."/>
        </authorList>
    </citation>
    <scope>NUCLEOTIDE SEQUENCE [LARGE SCALE GENOMIC DNA]</scope>
    <source>
        <strain evidence="10 11">IB-3</strain>
    </source>
</reference>
<evidence type="ECO:0000256" key="4">
    <source>
        <dbReference type="ARBA" id="ARBA00022840"/>
    </source>
</evidence>
<evidence type="ECO:0000256" key="6">
    <source>
        <dbReference type="ARBA" id="ARBA00023136"/>
    </source>
</evidence>
<dbReference type="InterPro" id="IPR003439">
    <property type="entry name" value="ABC_transporter-like_ATP-bd"/>
</dbReference>
<feature type="domain" description="ABC transporter" evidence="8">
    <location>
        <begin position="320"/>
        <end position="548"/>
    </location>
</feature>
<gene>
    <name evidence="10" type="ORF">C7S10_04830</name>
</gene>